<evidence type="ECO:0000313" key="3">
    <source>
        <dbReference type="Proteomes" id="UP000254866"/>
    </source>
</evidence>
<sequence length="108" mass="11265">MTKIKSQWRGEELAVAPPACWAAGQRKTPTGQGATGSNPSAATGPKFQASSAVLQASQAVQKRTVCWATNTLIMPVSNGDLSAVGAGSLAATITSARFLWIWCSRWSA</sequence>
<dbReference type="GeneID" id="43593156"/>
<evidence type="ECO:0000256" key="1">
    <source>
        <dbReference type="SAM" id="MobiDB-lite"/>
    </source>
</evidence>
<comment type="caution">
    <text evidence="2">The sequence shown here is derived from an EMBL/GenBank/DDBJ whole genome shotgun (WGS) entry which is preliminary data.</text>
</comment>
<evidence type="ECO:0000313" key="2">
    <source>
        <dbReference type="EMBL" id="RDL40328.1"/>
    </source>
</evidence>
<feature type="region of interest" description="Disordered" evidence="1">
    <location>
        <begin position="19"/>
        <end position="45"/>
    </location>
</feature>
<keyword evidence="3" id="KW-1185">Reference proteome</keyword>
<protein>
    <submittedName>
        <fullName evidence="2">Uncharacterized protein</fullName>
    </submittedName>
</protein>
<dbReference type="Proteomes" id="UP000254866">
    <property type="component" value="Unassembled WGS sequence"/>
</dbReference>
<gene>
    <name evidence="2" type="ORF">BP5553_00307</name>
</gene>
<dbReference type="EMBL" id="NPIC01000001">
    <property type="protein sequence ID" value="RDL40328.1"/>
    <property type="molecule type" value="Genomic_DNA"/>
</dbReference>
<feature type="compositionally biased region" description="Polar residues" evidence="1">
    <location>
        <begin position="27"/>
        <end position="41"/>
    </location>
</feature>
<dbReference type="RefSeq" id="XP_031872984.1">
    <property type="nucleotide sequence ID" value="XM_032008930.1"/>
</dbReference>
<dbReference type="AlphaFoldDB" id="A0A370TXU8"/>
<name>A0A370TXU8_9HELO</name>
<proteinExistence type="predicted"/>
<reference evidence="2 3" key="1">
    <citation type="journal article" date="2018" name="IMA Fungus">
        <title>IMA Genome-F 9: Draft genome sequence of Annulohypoxylon stygium, Aspergillus mulundensis, Berkeleyomyces basicola (syn. Thielaviopsis basicola), Ceratocystis smalleyi, two Cercospora beticola strains, Coleophoma cylindrospora, Fusarium fracticaudum, Phialophora cf. hyalina, and Morchella septimelata.</title>
        <authorList>
            <person name="Wingfield B.D."/>
            <person name="Bills G.F."/>
            <person name="Dong Y."/>
            <person name="Huang W."/>
            <person name="Nel W.J."/>
            <person name="Swalarsk-Parry B.S."/>
            <person name="Vaghefi N."/>
            <person name="Wilken P.M."/>
            <person name="An Z."/>
            <person name="de Beer Z.W."/>
            <person name="De Vos L."/>
            <person name="Chen L."/>
            <person name="Duong T.A."/>
            <person name="Gao Y."/>
            <person name="Hammerbacher A."/>
            <person name="Kikkert J.R."/>
            <person name="Li Y."/>
            <person name="Li H."/>
            <person name="Li K."/>
            <person name="Li Q."/>
            <person name="Liu X."/>
            <person name="Ma X."/>
            <person name="Naidoo K."/>
            <person name="Pethybridge S.J."/>
            <person name="Sun J."/>
            <person name="Steenkamp E.T."/>
            <person name="van der Nest M.A."/>
            <person name="van Wyk S."/>
            <person name="Wingfield M.J."/>
            <person name="Xiong C."/>
            <person name="Yue Q."/>
            <person name="Zhang X."/>
        </authorList>
    </citation>
    <scope>NUCLEOTIDE SEQUENCE [LARGE SCALE GENOMIC DNA]</scope>
    <source>
        <strain evidence="2 3">BP 5553</strain>
    </source>
</reference>
<accession>A0A370TXU8</accession>
<organism evidence="2 3">
    <name type="scientific">Venustampulla echinocandica</name>
    <dbReference type="NCBI Taxonomy" id="2656787"/>
    <lineage>
        <taxon>Eukaryota</taxon>
        <taxon>Fungi</taxon>
        <taxon>Dikarya</taxon>
        <taxon>Ascomycota</taxon>
        <taxon>Pezizomycotina</taxon>
        <taxon>Leotiomycetes</taxon>
        <taxon>Helotiales</taxon>
        <taxon>Pleuroascaceae</taxon>
        <taxon>Venustampulla</taxon>
    </lineage>
</organism>